<dbReference type="KEGG" id="nfn:NFRAN_2750"/>
<dbReference type="SUPFAM" id="SSF52402">
    <property type="entry name" value="Adenine nucleotide alpha hydrolases-like"/>
    <property type="match status" value="1"/>
</dbReference>
<dbReference type="PANTHER" id="PTHR43169:SF2">
    <property type="entry name" value="NAD_GMP SYNTHASE DOMAIN-CONTAINING PROTEIN"/>
    <property type="match status" value="1"/>
</dbReference>
<dbReference type="NCBIfam" id="TIGR00268">
    <property type="entry name" value="ATP-dependent sacrificial sulfur transferase LarE"/>
    <property type="match status" value="1"/>
</dbReference>
<organism evidence="2 3">
    <name type="scientific">Candidatus Nitrosocosmicus franklandianus</name>
    <dbReference type="NCBI Taxonomy" id="1798806"/>
    <lineage>
        <taxon>Archaea</taxon>
        <taxon>Nitrososphaerota</taxon>
        <taxon>Nitrososphaeria</taxon>
        <taxon>Nitrososphaerales</taxon>
        <taxon>Nitrososphaeraceae</taxon>
        <taxon>Candidatus Nitrosocosmicus</taxon>
    </lineage>
</organism>
<dbReference type="InterPro" id="IPR022310">
    <property type="entry name" value="NAD/GMP_synthase"/>
</dbReference>
<evidence type="ECO:0000313" key="3">
    <source>
        <dbReference type="Proteomes" id="UP000294299"/>
    </source>
</evidence>
<keyword evidence="3" id="KW-1185">Reference proteome</keyword>
<evidence type="ECO:0000313" key="2">
    <source>
        <dbReference type="EMBL" id="VFJ15073.1"/>
    </source>
</evidence>
<protein>
    <submittedName>
        <fullName evidence="2">tRNA-specific 2-thiouridylase MnmA</fullName>
    </submittedName>
</protein>
<dbReference type="EMBL" id="LR216287">
    <property type="protein sequence ID" value="VFJ15073.1"/>
    <property type="molecule type" value="Genomic_DNA"/>
</dbReference>
<dbReference type="InterPro" id="IPR005232">
    <property type="entry name" value="LarE"/>
</dbReference>
<accession>A0A484IBC9</accession>
<dbReference type="Gene3D" id="3.40.50.620">
    <property type="entry name" value="HUPs"/>
    <property type="match status" value="1"/>
</dbReference>
<dbReference type="CDD" id="cd01990">
    <property type="entry name" value="LarE-like"/>
    <property type="match status" value="1"/>
</dbReference>
<dbReference type="OrthoDB" id="61764at2157"/>
<dbReference type="RefSeq" id="WP_134485100.1">
    <property type="nucleotide sequence ID" value="NZ_LR216287.1"/>
</dbReference>
<dbReference type="GeneID" id="39421893"/>
<proteinExistence type="predicted"/>
<reference evidence="2 3" key="1">
    <citation type="submission" date="2019-02" db="EMBL/GenBank/DDBJ databases">
        <authorList>
            <person name="Lehtovirta-Morley E L."/>
        </authorList>
    </citation>
    <scope>NUCLEOTIDE SEQUENCE [LARGE SCALE GENOMIC DNA]</scope>
    <source>
        <strain evidence="2">NFRAN1</strain>
    </source>
</reference>
<sequence>MATKSIRSLSISSLEKYERLIDWFKTKNSKVMVALSGGVDSALLALVSRRALGKENILTVTANYKTLADEELQIAKKIAKEIDVDHLMIEYDELENPNFVRNDKMRCFHCRNELADNLLKVAKEKQIGLIVDGSHVDDLQDDRPGMIALRQKGITSPLIEIGLNKTEIRYLAKINNLSIYDKPSNSCLASRIPHGSEVTLIKLGRIENTEYITRKALNLRNIRVRDHGDLARIEVDKEYFAKFVNAEILQQLVISIKKYGFKYVTLDLEGYRSNKDDPPIDLILDTKVST</sequence>
<dbReference type="GO" id="GO:0016783">
    <property type="term" value="F:sulfurtransferase activity"/>
    <property type="evidence" value="ECO:0007669"/>
    <property type="project" value="InterPro"/>
</dbReference>
<dbReference type="AlphaFoldDB" id="A0A484IBC9"/>
<dbReference type="GO" id="GO:0006163">
    <property type="term" value="P:purine nucleotide metabolic process"/>
    <property type="evidence" value="ECO:0007669"/>
    <property type="project" value="UniProtKB-ARBA"/>
</dbReference>
<dbReference type="Pfam" id="PF02540">
    <property type="entry name" value="NAD_synthase"/>
    <property type="match status" value="1"/>
</dbReference>
<dbReference type="InterPro" id="IPR052188">
    <property type="entry name" value="Ni-pincer_cofactor_biosynth"/>
</dbReference>
<dbReference type="PANTHER" id="PTHR43169">
    <property type="entry name" value="EXSB FAMILY PROTEIN"/>
    <property type="match status" value="1"/>
</dbReference>
<dbReference type="PIRSF" id="PIRSF006661">
    <property type="entry name" value="PP-lp_UCP006661"/>
    <property type="match status" value="1"/>
</dbReference>
<feature type="domain" description="NAD/GMP synthase" evidence="1">
    <location>
        <begin position="25"/>
        <end position="92"/>
    </location>
</feature>
<gene>
    <name evidence="2" type="ORF">NFRAN_2750</name>
</gene>
<dbReference type="InterPro" id="IPR014729">
    <property type="entry name" value="Rossmann-like_a/b/a_fold"/>
</dbReference>
<name>A0A484IBC9_9ARCH</name>
<evidence type="ECO:0000259" key="1">
    <source>
        <dbReference type="Pfam" id="PF02540"/>
    </source>
</evidence>
<dbReference type="Proteomes" id="UP000294299">
    <property type="component" value="Chromosome NFRAN"/>
</dbReference>